<proteinExistence type="predicted"/>
<dbReference type="EMBL" id="NRGX01000001">
    <property type="protein sequence ID" value="PCC18466.1"/>
    <property type="molecule type" value="Genomic_DNA"/>
</dbReference>
<dbReference type="SUPFAM" id="SSF69118">
    <property type="entry name" value="AhpD-like"/>
    <property type="match status" value="1"/>
</dbReference>
<dbReference type="InterPro" id="IPR004675">
    <property type="entry name" value="AhpD_core"/>
</dbReference>
<dbReference type="InterPro" id="IPR003779">
    <property type="entry name" value="CMD-like"/>
</dbReference>
<evidence type="ECO:0000313" key="3">
    <source>
        <dbReference type="EMBL" id="PCC18466.1"/>
    </source>
</evidence>
<reference evidence="3 6" key="3">
    <citation type="journal article" date="2017" name="Elife">
        <title>Extensive horizontal gene transfer in cheese-associated bacteria.</title>
        <authorList>
            <person name="Bonham K.S."/>
            <person name="Wolfe B.E."/>
            <person name="Dutton R.J."/>
        </authorList>
    </citation>
    <scope>NUCLEOTIDE SEQUENCE [LARGE SCALE GENOMIC DNA]</scope>
    <source>
        <strain evidence="3 6">JB5</strain>
    </source>
</reference>
<evidence type="ECO:0000259" key="1">
    <source>
        <dbReference type="Pfam" id="PF02627"/>
    </source>
</evidence>
<evidence type="ECO:0000313" key="6">
    <source>
        <dbReference type="Proteomes" id="UP000218377"/>
    </source>
</evidence>
<dbReference type="EMBL" id="FXZI01000013">
    <property type="protein sequence ID" value="SMY02459.1"/>
    <property type="molecule type" value="Genomic_DNA"/>
</dbReference>
<dbReference type="Gene3D" id="1.20.1290.10">
    <property type="entry name" value="AhpD-like"/>
    <property type="match status" value="1"/>
</dbReference>
<dbReference type="EMBL" id="CP017150">
    <property type="protein sequence ID" value="AOP51977.1"/>
    <property type="molecule type" value="Genomic_DNA"/>
</dbReference>
<keyword evidence="4" id="KW-0560">Oxidoreductase</keyword>
<dbReference type="Pfam" id="PF02627">
    <property type="entry name" value="CMD"/>
    <property type="match status" value="1"/>
</dbReference>
<evidence type="ECO:0000313" key="2">
    <source>
        <dbReference type="EMBL" id="AOP51977.1"/>
    </source>
</evidence>
<reference evidence="2" key="1">
    <citation type="submission" date="2016-09" db="EMBL/GenBank/DDBJ databases">
        <title>Complete Genome Sequence of Brevibacterium aurantiacum SMQ-1335.</title>
        <authorList>
            <person name="de Melo A.G."/>
            <person name="Labrie S.J."/>
            <person name="Dumaresq J."/>
            <person name="Roberts R.J."/>
            <person name="Tremblay D.M."/>
            <person name="Moineau S."/>
        </authorList>
    </citation>
    <scope>NUCLEOTIDE SEQUENCE</scope>
    <source>
        <strain evidence="2">SMQ-1335</strain>
    </source>
</reference>
<dbReference type="AlphaFoldDB" id="A0A1D7VZ33"/>
<dbReference type="NCBIfam" id="TIGR00778">
    <property type="entry name" value="ahpD_dom"/>
    <property type="match status" value="1"/>
</dbReference>
<evidence type="ECO:0000313" key="5">
    <source>
        <dbReference type="Proteomes" id="UP000094793"/>
    </source>
</evidence>
<gene>
    <name evidence="4" type="ORF">BAURA86_03195</name>
    <name evidence="2" type="ORF">BLSMQ_0257</name>
    <name evidence="3" type="ORF">CIK79_09295</name>
</gene>
<evidence type="ECO:0000313" key="4">
    <source>
        <dbReference type="EMBL" id="SMY02459.1"/>
    </source>
</evidence>
<accession>A0A1D7VZ33</accession>
<sequence length="160" mass="17404">MSGVNVNRPYIDKVHPEVYKAMIQAAAASRKVARAEGLSDGLLELVNVRVSQINGCRTCLSIHAPAARKAGVEELKLDLLPTWREAEVFDGQERAALLLAETLTVIDKAADRNEIAIEAGEYLSAEQISAVEWTVTLINAFNRISIASNHPVARPRTADS</sequence>
<organism evidence="2 5">
    <name type="scientific">Brevibacterium aurantiacum</name>
    <dbReference type="NCBI Taxonomy" id="273384"/>
    <lineage>
        <taxon>Bacteria</taxon>
        <taxon>Bacillati</taxon>
        <taxon>Actinomycetota</taxon>
        <taxon>Actinomycetes</taxon>
        <taxon>Micrococcales</taxon>
        <taxon>Brevibacteriaceae</taxon>
        <taxon>Brevibacterium</taxon>
    </lineage>
</organism>
<keyword evidence="4" id="KW-0575">Peroxidase</keyword>
<dbReference type="PATRIC" id="fig|1703.10.peg.265"/>
<dbReference type="RefSeq" id="WP_009882168.1">
    <property type="nucleotide sequence ID" value="NZ_AAGP01000005.1"/>
</dbReference>
<dbReference type="InterPro" id="IPR029032">
    <property type="entry name" value="AhpD-like"/>
</dbReference>
<accession>A0A2A3X448</accession>
<name>A0A1D7VZ33_BREAU</name>
<dbReference type="eggNOG" id="COG2128">
    <property type="taxonomic scope" value="Bacteria"/>
</dbReference>
<dbReference type="Proteomes" id="UP000234300">
    <property type="component" value="Unassembled WGS sequence"/>
</dbReference>
<reference evidence="4 7" key="4">
    <citation type="submission" date="2017-03" db="EMBL/GenBank/DDBJ databases">
        <authorList>
            <person name="Afonso C.L."/>
            <person name="Miller P.J."/>
            <person name="Scott M.A."/>
            <person name="Spackman E."/>
            <person name="Goraichik I."/>
            <person name="Dimitrov K.M."/>
            <person name="Suarez D.L."/>
            <person name="Swayne D.E."/>
        </authorList>
    </citation>
    <scope>NUCLEOTIDE SEQUENCE [LARGE SCALE GENOMIC DNA]</scope>
    <source>
        <strain evidence="4">8</strain>
        <strain evidence="7">8(6)</strain>
    </source>
</reference>
<dbReference type="KEGG" id="blin:BLSMQ_0257"/>
<dbReference type="GO" id="GO:0051920">
    <property type="term" value="F:peroxiredoxin activity"/>
    <property type="evidence" value="ECO:0007669"/>
    <property type="project" value="InterPro"/>
</dbReference>
<accession>A0A2H1KS34</accession>
<dbReference type="PANTHER" id="PTHR34846">
    <property type="entry name" value="4-CARBOXYMUCONOLACTONE DECARBOXYLASE FAMILY PROTEIN (AFU_ORTHOLOGUE AFUA_6G11590)"/>
    <property type="match status" value="1"/>
</dbReference>
<feature type="domain" description="Carboxymuconolactone decarboxylase-like" evidence="1">
    <location>
        <begin position="16"/>
        <end position="101"/>
    </location>
</feature>
<reference evidence="5" key="2">
    <citation type="submission" date="2016-09" db="EMBL/GenBank/DDBJ databases">
        <title>Complete Genome Sequence of Brevibacterium linens SMQ-1335.</title>
        <authorList>
            <person name="de Melo A.G."/>
            <person name="Labrie S.J."/>
            <person name="Dumaresq J."/>
            <person name="Roberts R.J."/>
            <person name="Tremblay D.M."/>
            <person name="Moineau S."/>
        </authorList>
    </citation>
    <scope>NUCLEOTIDE SEQUENCE [LARGE SCALE GENOMIC DNA]</scope>
    <source>
        <strain evidence="5">SMQ-1335</strain>
    </source>
</reference>
<protein>
    <submittedName>
        <fullName evidence="4">Alkylhydroperoxidase AhpD family core domain-containing protein</fullName>
    </submittedName>
    <submittedName>
        <fullName evidence="3">Carboxymuconolactone decarboxylase family protein</fullName>
    </submittedName>
</protein>
<dbReference type="Proteomes" id="UP000218377">
    <property type="component" value="Unassembled WGS sequence"/>
</dbReference>
<dbReference type="Proteomes" id="UP000094793">
    <property type="component" value="Chromosome"/>
</dbReference>
<dbReference type="PANTHER" id="PTHR34846:SF10">
    <property type="entry name" value="CYTOPLASMIC PROTEIN"/>
    <property type="match status" value="1"/>
</dbReference>
<evidence type="ECO:0000313" key="7">
    <source>
        <dbReference type="Proteomes" id="UP000234300"/>
    </source>
</evidence>